<dbReference type="Proteomes" id="UP000887540">
    <property type="component" value="Unplaced"/>
</dbReference>
<protein>
    <submittedName>
        <fullName evidence="2">Uncharacterized protein</fullName>
    </submittedName>
</protein>
<dbReference type="WBParaSite" id="ACRNAN_scaffold9038.g25179.t1">
    <property type="protein sequence ID" value="ACRNAN_scaffold9038.g25179.t1"/>
    <property type="gene ID" value="ACRNAN_scaffold9038.g25179"/>
</dbReference>
<name>A0A914EKK0_9BILA</name>
<proteinExistence type="predicted"/>
<keyword evidence="1" id="KW-1185">Reference proteome</keyword>
<sequence>MDDNEKRRENEKSETTYISNKLWSRSETRLWTINFFMGTCVLYASRVALPICATIMAQEYGWNKSDSIVQIVY</sequence>
<evidence type="ECO:0000313" key="1">
    <source>
        <dbReference type="Proteomes" id="UP000887540"/>
    </source>
</evidence>
<accession>A0A914EKK0</accession>
<evidence type="ECO:0000313" key="2">
    <source>
        <dbReference type="WBParaSite" id="ACRNAN_scaffold9038.g25179.t1"/>
    </source>
</evidence>
<dbReference type="AlphaFoldDB" id="A0A914EKK0"/>
<reference evidence="2" key="1">
    <citation type="submission" date="2022-11" db="UniProtKB">
        <authorList>
            <consortium name="WormBaseParasite"/>
        </authorList>
    </citation>
    <scope>IDENTIFICATION</scope>
</reference>
<organism evidence="1 2">
    <name type="scientific">Acrobeloides nanus</name>
    <dbReference type="NCBI Taxonomy" id="290746"/>
    <lineage>
        <taxon>Eukaryota</taxon>
        <taxon>Metazoa</taxon>
        <taxon>Ecdysozoa</taxon>
        <taxon>Nematoda</taxon>
        <taxon>Chromadorea</taxon>
        <taxon>Rhabditida</taxon>
        <taxon>Tylenchina</taxon>
        <taxon>Cephalobomorpha</taxon>
        <taxon>Cephaloboidea</taxon>
        <taxon>Cephalobidae</taxon>
        <taxon>Acrobeloides</taxon>
    </lineage>
</organism>